<sequence>MDDQSDIAKEIRKIRLLVLSQLLHLINNKTSLPISQNLYLKTICQDEVELFFVSCIFYYNVTEIILQMILSNLFQKECNSRGNVRHVLNEYFAAVMFHIYWIWKTERKTIKDSGFLIKDAEAHCKRNVKSVLQKLQVHLRKYPRNEADITDVQ</sequence>
<name>A0AAV2SVG7_MEGNR</name>
<evidence type="ECO:0000256" key="1">
    <source>
        <dbReference type="SAM" id="Phobius"/>
    </source>
</evidence>
<evidence type="ECO:0000313" key="3">
    <source>
        <dbReference type="EMBL" id="CAL4246181.1"/>
    </source>
</evidence>
<comment type="caution">
    <text evidence="3">The sequence shown here is derived from an EMBL/GenBank/DDBJ whole genome shotgun (WGS) entry which is preliminary data.</text>
</comment>
<feature type="non-terminal residue" evidence="3">
    <location>
        <position position="153"/>
    </location>
</feature>
<keyword evidence="1" id="KW-0812">Transmembrane</keyword>
<reference evidence="3 4" key="1">
    <citation type="submission" date="2024-05" db="EMBL/GenBank/DDBJ databases">
        <authorList>
            <person name="Wallberg A."/>
        </authorList>
    </citation>
    <scope>NUCLEOTIDE SEQUENCE [LARGE SCALE GENOMIC DNA]</scope>
</reference>
<accession>A0AAV2SVG7</accession>
<gene>
    <name evidence="3" type="ORF">MNOR_LOCUS41198</name>
</gene>
<feature type="transmembrane region" description="Helical" evidence="1">
    <location>
        <begin position="50"/>
        <end position="74"/>
    </location>
</feature>
<feature type="domain" description="ELMO" evidence="2">
    <location>
        <begin position="5"/>
        <end position="114"/>
    </location>
</feature>
<keyword evidence="4" id="KW-1185">Reference proteome</keyword>
<feature type="transmembrane region" description="Helical" evidence="1">
    <location>
        <begin position="86"/>
        <end position="103"/>
    </location>
</feature>
<dbReference type="AlphaFoldDB" id="A0AAV2SVG7"/>
<dbReference type="Proteomes" id="UP001497623">
    <property type="component" value="Unassembled WGS sequence"/>
</dbReference>
<dbReference type="InterPro" id="IPR006816">
    <property type="entry name" value="ELMO_dom"/>
</dbReference>
<proteinExistence type="predicted"/>
<protein>
    <recommendedName>
        <fullName evidence="2">ELMO domain-containing protein</fullName>
    </recommendedName>
</protein>
<dbReference type="Pfam" id="PF04727">
    <property type="entry name" value="ELMO_CED12"/>
    <property type="match status" value="1"/>
</dbReference>
<evidence type="ECO:0000259" key="2">
    <source>
        <dbReference type="Pfam" id="PF04727"/>
    </source>
</evidence>
<organism evidence="3 4">
    <name type="scientific">Meganyctiphanes norvegica</name>
    <name type="common">Northern krill</name>
    <name type="synonym">Thysanopoda norvegica</name>
    <dbReference type="NCBI Taxonomy" id="48144"/>
    <lineage>
        <taxon>Eukaryota</taxon>
        <taxon>Metazoa</taxon>
        <taxon>Ecdysozoa</taxon>
        <taxon>Arthropoda</taxon>
        <taxon>Crustacea</taxon>
        <taxon>Multicrustacea</taxon>
        <taxon>Malacostraca</taxon>
        <taxon>Eumalacostraca</taxon>
        <taxon>Eucarida</taxon>
        <taxon>Euphausiacea</taxon>
        <taxon>Euphausiidae</taxon>
        <taxon>Meganyctiphanes</taxon>
    </lineage>
</organism>
<evidence type="ECO:0000313" key="4">
    <source>
        <dbReference type="Proteomes" id="UP001497623"/>
    </source>
</evidence>
<keyword evidence="1" id="KW-0472">Membrane</keyword>
<keyword evidence="1" id="KW-1133">Transmembrane helix</keyword>
<dbReference type="EMBL" id="CAXKWB010143961">
    <property type="protein sequence ID" value="CAL4246181.1"/>
    <property type="molecule type" value="Genomic_DNA"/>
</dbReference>